<name>A0AAJ0C4I4_9PEZI</name>
<dbReference type="InterPro" id="IPR036188">
    <property type="entry name" value="FAD/NAD-bd_sf"/>
</dbReference>
<reference evidence="4" key="1">
    <citation type="submission" date="2023-06" db="EMBL/GenBank/DDBJ databases">
        <title>Genome-scale phylogeny and comparative genomics of the fungal order Sordariales.</title>
        <authorList>
            <consortium name="Lawrence Berkeley National Laboratory"/>
            <person name="Hensen N."/>
            <person name="Bonometti L."/>
            <person name="Westerberg I."/>
            <person name="Brannstrom I.O."/>
            <person name="Guillou S."/>
            <person name="Cros-Aarteil S."/>
            <person name="Calhoun S."/>
            <person name="Haridas S."/>
            <person name="Kuo A."/>
            <person name="Mondo S."/>
            <person name="Pangilinan J."/>
            <person name="Riley R."/>
            <person name="Labutti K."/>
            <person name="Andreopoulos B."/>
            <person name="Lipzen A."/>
            <person name="Chen C."/>
            <person name="Yanf M."/>
            <person name="Daum C."/>
            <person name="Ng V."/>
            <person name="Clum A."/>
            <person name="Steindorff A."/>
            <person name="Ohm R."/>
            <person name="Martin F."/>
            <person name="Silar P."/>
            <person name="Natvig D."/>
            <person name="Lalanne C."/>
            <person name="Gautier V."/>
            <person name="Ament-Velasquez S.L."/>
            <person name="Kruys A."/>
            <person name="Hutchinson M.I."/>
            <person name="Powell A.J."/>
            <person name="Barry K."/>
            <person name="Miller A.N."/>
            <person name="Grigoriev I.V."/>
            <person name="Debuchy R."/>
            <person name="Gladieux P."/>
            <person name="Thoren M.H."/>
            <person name="Johannesson H."/>
        </authorList>
    </citation>
    <scope>NUCLEOTIDE SEQUENCE</scope>
    <source>
        <strain evidence="4">8032-3</strain>
    </source>
</reference>
<dbReference type="Pfam" id="PF14608">
    <property type="entry name" value="zf-CCCH_2"/>
    <property type="match status" value="4"/>
</dbReference>
<dbReference type="Gene3D" id="4.10.1000.40">
    <property type="match status" value="1"/>
</dbReference>
<dbReference type="GeneID" id="85307583"/>
<dbReference type="Pfam" id="PF01593">
    <property type="entry name" value="Amino_oxidase"/>
    <property type="match status" value="1"/>
</dbReference>
<dbReference type="AlphaFoldDB" id="A0AAJ0C4I4"/>
<feature type="compositionally biased region" description="Polar residues" evidence="1">
    <location>
        <begin position="562"/>
        <end position="575"/>
    </location>
</feature>
<evidence type="ECO:0000256" key="1">
    <source>
        <dbReference type="SAM" id="MobiDB-lite"/>
    </source>
</evidence>
<dbReference type="Gene3D" id="3.50.50.60">
    <property type="entry name" value="FAD/NAD(P)-binding domain"/>
    <property type="match status" value="1"/>
</dbReference>
<evidence type="ECO:0008006" key="6">
    <source>
        <dbReference type="Google" id="ProtNLM"/>
    </source>
</evidence>
<dbReference type="GO" id="GO:0004729">
    <property type="term" value="F:oxygen-dependent protoporphyrinogen oxidase activity"/>
    <property type="evidence" value="ECO:0007669"/>
    <property type="project" value="TreeGrafter"/>
</dbReference>
<dbReference type="Gene3D" id="1.10.340.40">
    <property type="entry name" value="Nuclear abundant poly(A) RNA-bind protein 2, N-terminal domain"/>
    <property type="match status" value="1"/>
</dbReference>
<evidence type="ECO:0000313" key="5">
    <source>
        <dbReference type="Proteomes" id="UP001244011"/>
    </source>
</evidence>
<feature type="region of interest" description="Disordered" evidence="1">
    <location>
        <begin position="1012"/>
        <end position="1036"/>
    </location>
</feature>
<evidence type="ECO:0000313" key="4">
    <source>
        <dbReference type="EMBL" id="KAK1770003.1"/>
    </source>
</evidence>
<dbReference type="PANTHER" id="PTHR42923:SF3">
    <property type="entry name" value="PROTOPORPHYRINOGEN OXIDASE"/>
    <property type="match status" value="1"/>
</dbReference>
<dbReference type="Pfam" id="PF22683">
    <property type="entry name" value="Nab2-like_zf-CCCH"/>
    <property type="match status" value="1"/>
</dbReference>
<dbReference type="FunFam" id="4.10.1000.40:FF:000002">
    <property type="entry name" value="Nuclear polyadenylated RNA-binding protein Nab2"/>
    <property type="match status" value="1"/>
</dbReference>
<dbReference type="RefSeq" id="XP_060286216.1">
    <property type="nucleotide sequence ID" value="XM_060424396.1"/>
</dbReference>
<feature type="region of interest" description="Disordered" evidence="1">
    <location>
        <begin position="289"/>
        <end position="313"/>
    </location>
</feature>
<protein>
    <recommendedName>
        <fullName evidence="6">Protoporphyrinogen oxidase</fullName>
    </recommendedName>
</protein>
<feature type="region of interest" description="Disordered" evidence="1">
    <location>
        <begin position="128"/>
        <end position="148"/>
    </location>
</feature>
<dbReference type="GO" id="GO:0005743">
    <property type="term" value="C:mitochondrial inner membrane"/>
    <property type="evidence" value="ECO:0007669"/>
    <property type="project" value="TreeGrafter"/>
</dbReference>
<dbReference type="PANTHER" id="PTHR42923">
    <property type="entry name" value="PROTOPORPHYRINOGEN OXIDASE"/>
    <property type="match status" value="1"/>
</dbReference>
<dbReference type="Gene3D" id="4.10.1000.30">
    <property type="match status" value="1"/>
</dbReference>
<feature type="domain" description="Nab2-like CCCH zinc finger" evidence="3">
    <location>
        <begin position="442"/>
        <end position="461"/>
    </location>
</feature>
<gene>
    <name evidence="4" type="ORF">QBC33DRAFT_446770</name>
</gene>
<dbReference type="Proteomes" id="UP001244011">
    <property type="component" value="Unassembled WGS sequence"/>
</dbReference>
<dbReference type="InterPro" id="IPR002937">
    <property type="entry name" value="Amino_oxidase"/>
</dbReference>
<feature type="region of interest" description="Disordered" evidence="1">
    <location>
        <begin position="553"/>
        <end position="583"/>
    </location>
</feature>
<evidence type="ECO:0000259" key="3">
    <source>
        <dbReference type="Pfam" id="PF22683"/>
    </source>
</evidence>
<comment type="caution">
    <text evidence="4">The sequence shown here is derived from an EMBL/GenBank/DDBJ whole genome shotgun (WGS) entry which is preliminary data.</text>
</comment>
<dbReference type="SUPFAM" id="SSF51905">
    <property type="entry name" value="FAD/NAD(P)-binding domain"/>
    <property type="match status" value="1"/>
</dbReference>
<dbReference type="EMBL" id="MU839001">
    <property type="protein sequence ID" value="KAK1770003.1"/>
    <property type="molecule type" value="Genomic_DNA"/>
</dbReference>
<feature type="domain" description="Amine oxidase" evidence="2">
    <location>
        <begin position="617"/>
        <end position="979"/>
    </location>
</feature>
<dbReference type="FunFam" id="1.10.340.40:FF:000001">
    <property type="entry name" value="Nuclear polyadenylated RNA-binding protein nab2"/>
    <property type="match status" value="1"/>
</dbReference>
<dbReference type="InterPro" id="IPR050464">
    <property type="entry name" value="Zeta_carotene_desat/Oxidored"/>
</dbReference>
<proteinExistence type="predicted"/>
<sequence>MTVEVVLNTPLAEALTVSIQPKLHELGWGSGGADDSALAEYIVLMLVNQKSQEDIASELSGDFLNLGPDDPSARDFAKWLFEQIDTLSAQHNGASAAVAGEDGMTDVAQNDAEMDGDVDTEMGATPDAGTELNAPTGPKSMRTGNFRGGREKRMMGQINRALDRGHESVLHRVRGNERIARTPPTGPRMGAGRQPRVHGNRAATIAHGMAGGIGGVPSGPAAMNGMNNGWMMPGQAPPQMDLFAMLEHQQQMLQQMMMQQPGGMMNNGGPAHGRGKSLFERVQRPQNNFQRGRGHHQHNGHHAGRPSTEAAKAEANIQGADVDMSQAGREALNPEEAVCKFNLNCTNKECKFAHQSPAAPPGIALDMNDVCSFGVACKNRKCVGRHPSPATKLAHQSEQDCKFFPNCQNPRCLFRHPTMPPCRNGGECKVPNCKFTHVKTACKFHPCTNRFCHFAHEEGQRGTFQDKVWVADESKEHVSERKFVDDKAQEDLVLPGADSEMTAEKTGTPEVIQCLATSTSHCASAMAAKLKAGALRALPRSCGSSPQCRSLSRPSCNAGAGLSQTRQASSFTTPKTSRHGPPRAIASSSLAIARSRGSRRNYATGPPRNIAVLGGGMTGLTTAYYLTKFVPEAKITLYEASGRLGGWVDTEKVDVLNQEGEKATVLFDRGARTVQAQHSQHKWDDMVLYELIDALNLKSRLVTTPRGMRIPRYIYYPDHLVDVTGPYLEPLRDPLGTVASLLEYGRNYLTEPLYDGLLPSILNASFSKSGALTREQTSPGDIPVVGQQDLSVGEYFLRKFGRRDLIDNILSAIVHGTQGGDVWKLSIESSMFQRMMVQDSLGSTPGTVLALLDDVNLLDDIAKNNEAVRKLAEESTNWGYISFEGGFSTLMDAMAAELERNPNVTVLLNEPVEHLRKHQTQRIEITTAKSREPAHYDKVVSTIFAKTLASLTDNLLPSLAEMHAVTIQVVNLWYPTPNLNAPYHGFGYLIPQSVPAANNPEAALGVLFDSDREGAQSAPEPASGPGGTPPPSPGGTKLTVMLGGHHWDGLPDSFLPTGPSAAIAAVTRHLGIPALSSPAASSSKLCRACIPQHRVGHAARLAAAHADLLSSFGGRLAVAGGSYSSPGVLPGLRAARDVAAQVGGRFRVPASSSSSSAPAVVGEHPWSVGETGLAGLTGRLWSRWPRGQLPYVGGAPWRALRPGDGGVGVGGE</sequence>
<keyword evidence="5" id="KW-1185">Reference proteome</keyword>
<evidence type="ECO:0000259" key="2">
    <source>
        <dbReference type="Pfam" id="PF01593"/>
    </source>
</evidence>
<dbReference type="SUPFAM" id="SSF54373">
    <property type="entry name" value="FAD-linked reductases, C-terminal domain"/>
    <property type="match status" value="1"/>
</dbReference>
<dbReference type="InterPro" id="IPR043094">
    <property type="entry name" value="Nab2/ZC3H14_N_sf"/>
</dbReference>
<accession>A0AAJ0C4I4</accession>
<feature type="compositionally biased region" description="Basic residues" evidence="1">
    <location>
        <begin position="292"/>
        <end position="304"/>
    </location>
</feature>
<dbReference type="InterPro" id="IPR055046">
    <property type="entry name" value="Nab2-like_Znf-CCCH"/>
</dbReference>
<organism evidence="4 5">
    <name type="scientific">Phialemonium atrogriseum</name>
    <dbReference type="NCBI Taxonomy" id="1093897"/>
    <lineage>
        <taxon>Eukaryota</taxon>
        <taxon>Fungi</taxon>
        <taxon>Dikarya</taxon>
        <taxon>Ascomycota</taxon>
        <taxon>Pezizomycotina</taxon>
        <taxon>Sordariomycetes</taxon>
        <taxon>Sordariomycetidae</taxon>
        <taxon>Cephalothecales</taxon>
        <taxon>Cephalothecaceae</taxon>
        <taxon>Phialemonium</taxon>
    </lineage>
</organism>